<dbReference type="OrthoDB" id="4334540at2759"/>
<reference evidence="1 2" key="1">
    <citation type="journal article" date="2015" name="Environ. Microbiol.">
        <title>Metagenome sequence of Elaphomyces granulatus from sporocarp tissue reveals Ascomycota ectomycorrhizal fingerprints of genome expansion and a Proteobacteria-rich microbiome.</title>
        <authorList>
            <person name="Quandt C.A."/>
            <person name="Kohler A."/>
            <person name="Hesse C.N."/>
            <person name="Sharpton T.J."/>
            <person name="Martin F."/>
            <person name="Spatafora J.W."/>
        </authorList>
    </citation>
    <scope>NUCLEOTIDE SEQUENCE [LARGE SCALE GENOMIC DNA]</scope>
    <source>
        <strain evidence="1 2">OSC145934</strain>
    </source>
</reference>
<accession>A0A232LZC7</accession>
<dbReference type="Proteomes" id="UP000243515">
    <property type="component" value="Unassembled WGS sequence"/>
</dbReference>
<comment type="caution">
    <text evidence="1">The sequence shown here is derived from an EMBL/GenBank/DDBJ whole genome shotgun (WGS) entry which is preliminary data.</text>
</comment>
<proteinExistence type="predicted"/>
<name>A0A232LZC7_9EURO</name>
<evidence type="ECO:0000313" key="2">
    <source>
        <dbReference type="Proteomes" id="UP000243515"/>
    </source>
</evidence>
<organism evidence="1 2">
    <name type="scientific">Elaphomyces granulatus</name>
    <dbReference type="NCBI Taxonomy" id="519963"/>
    <lineage>
        <taxon>Eukaryota</taxon>
        <taxon>Fungi</taxon>
        <taxon>Dikarya</taxon>
        <taxon>Ascomycota</taxon>
        <taxon>Pezizomycotina</taxon>
        <taxon>Eurotiomycetes</taxon>
        <taxon>Eurotiomycetidae</taxon>
        <taxon>Eurotiales</taxon>
        <taxon>Elaphomycetaceae</taxon>
        <taxon>Elaphomyces</taxon>
    </lineage>
</organism>
<evidence type="ECO:0000313" key="1">
    <source>
        <dbReference type="EMBL" id="OXV09521.1"/>
    </source>
</evidence>
<dbReference type="AlphaFoldDB" id="A0A232LZC7"/>
<gene>
    <name evidence="1" type="ORF">Egran_02716</name>
</gene>
<keyword evidence="2" id="KW-1185">Reference proteome</keyword>
<dbReference type="EMBL" id="NPHW01003485">
    <property type="protein sequence ID" value="OXV09521.1"/>
    <property type="molecule type" value="Genomic_DNA"/>
</dbReference>
<sequence length="190" mass="21547">MDHEYFPSILKRAFEESAWTEDFPSESDLALQGTTFPLQHFNLPPEGYEVSGDDHEVGKALWFEDRNTFNRERYISTDLTSLFETPNVSSTKAKTGIATLSQHDCPPIQAHRPQFRDDTEQPNRPEIIPSAVAAALTLPTSSNGLRRLSRTEYTVGWICALPKETVPSLLMLDEEHEPVYVELVGKRTRL</sequence>
<protein>
    <submittedName>
        <fullName evidence="1">Uncharacterized protein</fullName>
    </submittedName>
</protein>